<dbReference type="InterPro" id="IPR017972">
    <property type="entry name" value="Cyt_P450_CS"/>
</dbReference>
<evidence type="ECO:0000313" key="9">
    <source>
        <dbReference type="Proteomes" id="UP001359559"/>
    </source>
</evidence>
<reference evidence="8 9" key="1">
    <citation type="submission" date="2024-01" db="EMBL/GenBank/DDBJ databases">
        <title>The genomes of 5 underutilized Papilionoideae crops provide insights into root nodulation and disease resistance.</title>
        <authorList>
            <person name="Yuan L."/>
        </authorList>
    </citation>
    <scope>NUCLEOTIDE SEQUENCE [LARGE SCALE GENOMIC DNA]</scope>
    <source>
        <strain evidence="8">LY-2023</strain>
        <tissue evidence="8">Leaf</tissue>
    </source>
</reference>
<dbReference type="PANTHER" id="PTHR47950">
    <property type="entry name" value="CYTOCHROME P450, FAMILY 76, SUBFAMILY C, POLYPEPTIDE 5-RELATED"/>
    <property type="match status" value="1"/>
</dbReference>
<evidence type="ECO:0000256" key="6">
    <source>
        <dbReference type="RuleBase" id="RU000461"/>
    </source>
</evidence>
<keyword evidence="6" id="KW-0503">Monooxygenase</keyword>
<evidence type="ECO:0008006" key="10">
    <source>
        <dbReference type="Google" id="ProtNLM"/>
    </source>
</evidence>
<sequence>MDSVSGILLFFILISSLLFLISRHKPKHHTLPPGPSPLPIIGNLLELGQKPHQSLANLALTHGPIMKLKLGQVTTIVISSAQMAKQVLQTHDQFFSNRPVPDSGKVLNHQHYSLAFMPVSPLWRDLRKICSNQLFAQKTLDACKDLRHKIVQQLVNDIQIGEAVDIGTTVFKTTINLLSNTIFSMDMVHSTSTTCEFKDVVTNITKLNGTPNLADYFPLLKVFDPQRIHEQSTRNHDKLLTIFGRLIHQRMVLRATTGADPSNDMLSSLLDIAQENTFMDKTLIQHLFLELFVAGTDTTTSTLEWAMTELLGNPNVMSKAKKELEQMIGKGKLIEETDISKLAYLQAIIKETFRLHPPVPFLLPRKAERDVNIGGYTIPKDAHVLINVWKIGKDSTIWDNPDSFSPERFLDSKVDVKGQHFELTPFGAGRRICPATLLAMRMLLLMLATLINSFDWKHEDGFKSENIDMDEVFGMTLQKAKPLRIVPTII</sequence>
<proteinExistence type="inferred from homology"/>
<evidence type="ECO:0000256" key="3">
    <source>
        <dbReference type="ARBA" id="ARBA00023002"/>
    </source>
</evidence>
<evidence type="ECO:0000256" key="2">
    <source>
        <dbReference type="ARBA" id="ARBA00022723"/>
    </source>
</evidence>
<dbReference type="GO" id="GO:0016705">
    <property type="term" value="F:oxidoreductase activity, acting on paired donors, with incorporation or reduction of molecular oxygen"/>
    <property type="evidence" value="ECO:0007669"/>
    <property type="project" value="InterPro"/>
</dbReference>
<evidence type="ECO:0000256" key="5">
    <source>
        <dbReference type="PIRSR" id="PIRSR602401-1"/>
    </source>
</evidence>
<organism evidence="8 9">
    <name type="scientific">Clitoria ternatea</name>
    <name type="common">Butterfly pea</name>
    <dbReference type="NCBI Taxonomy" id="43366"/>
    <lineage>
        <taxon>Eukaryota</taxon>
        <taxon>Viridiplantae</taxon>
        <taxon>Streptophyta</taxon>
        <taxon>Embryophyta</taxon>
        <taxon>Tracheophyta</taxon>
        <taxon>Spermatophyta</taxon>
        <taxon>Magnoliopsida</taxon>
        <taxon>eudicotyledons</taxon>
        <taxon>Gunneridae</taxon>
        <taxon>Pentapetalae</taxon>
        <taxon>rosids</taxon>
        <taxon>fabids</taxon>
        <taxon>Fabales</taxon>
        <taxon>Fabaceae</taxon>
        <taxon>Papilionoideae</taxon>
        <taxon>50 kb inversion clade</taxon>
        <taxon>NPAAA clade</taxon>
        <taxon>indigoferoid/millettioid clade</taxon>
        <taxon>Phaseoleae</taxon>
        <taxon>Clitoria</taxon>
    </lineage>
</organism>
<dbReference type="InterPro" id="IPR036396">
    <property type="entry name" value="Cyt_P450_sf"/>
</dbReference>
<dbReference type="GO" id="GO:0005506">
    <property type="term" value="F:iron ion binding"/>
    <property type="evidence" value="ECO:0007669"/>
    <property type="project" value="InterPro"/>
</dbReference>
<evidence type="ECO:0000256" key="7">
    <source>
        <dbReference type="SAM" id="Phobius"/>
    </source>
</evidence>
<dbReference type="Pfam" id="PF00067">
    <property type="entry name" value="p450"/>
    <property type="match status" value="1"/>
</dbReference>
<dbReference type="PRINTS" id="PR00463">
    <property type="entry name" value="EP450I"/>
</dbReference>
<dbReference type="AlphaFoldDB" id="A0AAN9EUJ5"/>
<keyword evidence="9" id="KW-1185">Reference proteome</keyword>
<dbReference type="Gene3D" id="1.10.630.10">
    <property type="entry name" value="Cytochrome P450"/>
    <property type="match status" value="1"/>
</dbReference>
<dbReference type="EMBL" id="JAYKXN010000008">
    <property type="protein sequence ID" value="KAK7264002.1"/>
    <property type="molecule type" value="Genomic_DNA"/>
</dbReference>
<name>A0AAN9EUJ5_CLITE</name>
<dbReference type="GO" id="GO:0020037">
    <property type="term" value="F:heme binding"/>
    <property type="evidence" value="ECO:0007669"/>
    <property type="project" value="InterPro"/>
</dbReference>
<dbReference type="GO" id="GO:0004497">
    <property type="term" value="F:monooxygenase activity"/>
    <property type="evidence" value="ECO:0007669"/>
    <property type="project" value="UniProtKB-KW"/>
</dbReference>
<comment type="caution">
    <text evidence="8">The sequence shown here is derived from an EMBL/GenBank/DDBJ whole genome shotgun (WGS) entry which is preliminary data.</text>
</comment>
<keyword evidence="2 5" id="KW-0479">Metal-binding</keyword>
<keyword evidence="7" id="KW-0472">Membrane</keyword>
<evidence type="ECO:0000256" key="1">
    <source>
        <dbReference type="ARBA" id="ARBA00010617"/>
    </source>
</evidence>
<gene>
    <name evidence="8" type="ORF">RJT34_31603</name>
</gene>
<dbReference type="CDD" id="cd11073">
    <property type="entry name" value="CYP76-like"/>
    <property type="match status" value="1"/>
</dbReference>
<evidence type="ECO:0000256" key="4">
    <source>
        <dbReference type="ARBA" id="ARBA00023004"/>
    </source>
</evidence>
<comment type="cofactor">
    <cofactor evidence="5">
        <name>heme</name>
        <dbReference type="ChEBI" id="CHEBI:30413"/>
    </cofactor>
</comment>
<dbReference type="PROSITE" id="PS00086">
    <property type="entry name" value="CYTOCHROME_P450"/>
    <property type="match status" value="1"/>
</dbReference>
<keyword evidence="7" id="KW-0812">Transmembrane</keyword>
<keyword evidence="3 6" id="KW-0560">Oxidoreductase</keyword>
<accession>A0AAN9EUJ5</accession>
<keyword evidence="5 6" id="KW-0349">Heme</keyword>
<protein>
    <recommendedName>
        <fullName evidence="10">Cytochrome P450</fullName>
    </recommendedName>
</protein>
<keyword evidence="7" id="KW-1133">Transmembrane helix</keyword>
<dbReference type="PANTHER" id="PTHR47950:SF12">
    <property type="entry name" value="CYTOCHROME P450 76AD1-LIKE"/>
    <property type="match status" value="1"/>
</dbReference>
<keyword evidence="4 5" id="KW-0408">Iron</keyword>
<dbReference type="FunFam" id="1.10.630.10:FF:000007">
    <property type="entry name" value="Cytochrome P450 76C4"/>
    <property type="match status" value="1"/>
</dbReference>
<dbReference type="Proteomes" id="UP001359559">
    <property type="component" value="Unassembled WGS sequence"/>
</dbReference>
<comment type="similarity">
    <text evidence="1 6">Belongs to the cytochrome P450 family.</text>
</comment>
<dbReference type="InterPro" id="IPR002401">
    <property type="entry name" value="Cyt_P450_E_grp-I"/>
</dbReference>
<dbReference type="SUPFAM" id="SSF48264">
    <property type="entry name" value="Cytochrome P450"/>
    <property type="match status" value="1"/>
</dbReference>
<feature type="transmembrane region" description="Helical" evidence="7">
    <location>
        <begin position="6"/>
        <end position="22"/>
    </location>
</feature>
<dbReference type="InterPro" id="IPR001128">
    <property type="entry name" value="Cyt_P450"/>
</dbReference>
<evidence type="ECO:0000313" key="8">
    <source>
        <dbReference type="EMBL" id="KAK7264002.1"/>
    </source>
</evidence>
<dbReference type="PRINTS" id="PR00385">
    <property type="entry name" value="P450"/>
</dbReference>
<feature type="binding site" description="axial binding residue" evidence="5">
    <location>
        <position position="433"/>
    </location>
    <ligand>
        <name>heme</name>
        <dbReference type="ChEBI" id="CHEBI:30413"/>
    </ligand>
    <ligandPart>
        <name>Fe</name>
        <dbReference type="ChEBI" id="CHEBI:18248"/>
    </ligandPart>
</feature>